<proteinExistence type="predicted"/>
<protein>
    <submittedName>
        <fullName evidence="1">Uncharacterized protein</fullName>
    </submittedName>
</protein>
<reference evidence="1" key="2">
    <citation type="journal article" date="2015" name="Data Brief">
        <title>Shoot transcriptome of the giant reed, Arundo donax.</title>
        <authorList>
            <person name="Barrero R.A."/>
            <person name="Guerrero F.D."/>
            <person name="Moolhuijzen P."/>
            <person name="Goolsby J.A."/>
            <person name="Tidwell J."/>
            <person name="Bellgard S.E."/>
            <person name="Bellgard M.I."/>
        </authorList>
    </citation>
    <scope>NUCLEOTIDE SEQUENCE</scope>
    <source>
        <tissue evidence="1">Shoot tissue taken approximately 20 cm above the soil surface</tissue>
    </source>
</reference>
<dbReference type="AlphaFoldDB" id="A0A0A9CMB9"/>
<organism evidence="1">
    <name type="scientific">Arundo donax</name>
    <name type="common">Giant reed</name>
    <name type="synonym">Donax arundinaceus</name>
    <dbReference type="NCBI Taxonomy" id="35708"/>
    <lineage>
        <taxon>Eukaryota</taxon>
        <taxon>Viridiplantae</taxon>
        <taxon>Streptophyta</taxon>
        <taxon>Embryophyta</taxon>
        <taxon>Tracheophyta</taxon>
        <taxon>Spermatophyta</taxon>
        <taxon>Magnoliopsida</taxon>
        <taxon>Liliopsida</taxon>
        <taxon>Poales</taxon>
        <taxon>Poaceae</taxon>
        <taxon>PACMAD clade</taxon>
        <taxon>Arundinoideae</taxon>
        <taxon>Arundineae</taxon>
        <taxon>Arundo</taxon>
    </lineage>
</organism>
<evidence type="ECO:0000313" key="1">
    <source>
        <dbReference type="EMBL" id="JAD76736.1"/>
    </source>
</evidence>
<accession>A0A0A9CMB9</accession>
<sequence length="57" mass="6485">MKLFRYLMSSKREPSLSTVWFVGICNPPEPFHQEGNIALAQCCETTPEPSRLNAMAR</sequence>
<dbReference type="EMBL" id="GBRH01221159">
    <property type="protein sequence ID" value="JAD76736.1"/>
    <property type="molecule type" value="Transcribed_RNA"/>
</dbReference>
<name>A0A0A9CMB9_ARUDO</name>
<reference evidence="1" key="1">
    <citation type="submission" date="2014-09" db="EMBL/GenBank/DDBJ databases">
        <authorList>
            <person name="Magalhaes I.L.F."/>
            <person name="Oliveira U."/>
            <person name="Santos F.R."/>
            <person name="Vidigal T.H.D.A."/>
            <person name="Brescovit A.D."/>
            <person name="Santos A.J."/>
        </authorList>
    </citation>
    <scope>NUCLEOTIDE SEQUENCE</scope>
    <source>
        <tissue evidence="1">Shoot tissue taken approximately 20 cm above the soil surface</tissue>
    </source>
</reference>